<accession>A0A4P7N2W8</accession>
<evidence type="ECO:0000313" key="2">
    <source>
        <dbReference type="EMBL" id="QBZ54264.1"/>
    </source>
</evidence>
<keyword evidence="1" id="KW-0472">Membrane</keyword>
<keyword evidence="1" id="KW-0812">Transmembrane</keyword>
<proteinExistence type="predicted"/>
<keyword evidence="1" id="KW-1133">Transmembrane helix</keyword>
<dbReference type="AlphaFoldDB" id="A0A4P7N2W8"/>
<dbReference type="EMBL" id="CP034204">
    <property type="protein sequence ID" value="QBZ54264.1"/>
    <property type="molecule type" value="Genomic_DNA"/>
</dbReference>
<gene>
    <name evidence="2" type="ORF">PoMZ_09960</name>
</gene>
<dbReference type="SMR" id="A0A4P7N2W8"/>
<dbReference type="GO" id="GO:0005743">
    <property type="term" value="C:mitochondrial inner membrane"/>
    <property type="evidence" value="ECO:0007669"/>
    <property type="project" value="InterPro"/>
</dbReference>
<evidence type="ECO:0000256" key="1">
    <source>
        <dbReference type="SAM" id="Phobius"/>
    </source>
</evidence>
<name>A0A4P7N2W8_PYROR</name>
<dbReference type="PANTHER" id="PTHR36987:SF1">
    <property type="entry name" value="NADH DEHYDROGENASE [UBIQUINONE] 1 BETA SUBCOMPLEX SUBUNIT 2"/>
    <property type="match status" value="1"/>
</dbReference>
<reference evidence="2 3" key="1">
    <citation type="journal article" date="2019" name="Mol. Biol. Evol.">
        <title>Blast fungal genomes show frequent chromosomal changes, gene gains and losses, and effector gene turnover.</title>
        <authorList>
            <person name="Gomez Luciano L.B."/>
            <person name="Jason Tsai I."/>
            <person name="Chuma I."/>
            <person name="Tosa Y."/>
            <person name="Chen Y.H."/>
            <person name="Li J.Y."/>
            <person name="Li M.Y."/>
            <person name="Jade Lu M.Y."/>
            <person name="Nakayashiki H."/>
            <person name="Li W.H."/>
        </authorList>
    </citation>
    <scope>NUCLEOTIDE SEQUENCE [LARGE SCALE GENOMIC DNA]</scope>
    <source>
        <strain evidence="2">MZ5-1-6</strain>
    </source>
</reference>
<dbReference type="InterPro" id="IPR044980">
    <property type="entry name" value="NDUFB2_plant/fungi"/>
</dbReference>
<dbReference type="GO" id="GO:0045271">
    <property type="term" value="C:respiratory chain complex I"/>
    <property type="evidence" value="ECO:0007669"/>
    <property type="project" value="InterPro"/>
</dbReference>
<dbReference type="PANTHER" id="PTHR36987">
    <property type="entry name" value="NADH DEHYDROGENASE [UBIQUINONE] 1 BETA SUBCOMPLEX SUBUNIT 2-LIKE"/>
    <property type="match status" value="1"/>
</dbReference>
<evidence type="ECO:0000313" key="3">
    <source>
        <dbReference type="Proteomes" id="UP000294847"/>
    </source>
</evidence>
<organism evidence="2 3">
    <name type="scientific">Pyricularia oryzae</name>
    <name type="common">Rice blast fungus</name>
    <name type="synonym">Magnaporthe oryzae</name>
    <dbReference type="NCBI Taxonomy" id="318829"/>
    <lineage>
        <taxon>Eukaryota</taxon>
        <taxon>Fungi</taxon>
        <taxon>Dikarya</taxon>
        <taxon>Ascomycota</taxon>
        <taxon>Pezizomycotina</taxon>
        <taxon>Sordariomycetes</taxon>
        <taxon>Sordariomycetidae</taxon>
        <taxon>Magnaporthales</taxon>
        <taxon>Pyriculariaceae</taxon>
        <taxon>Pyricularia</taxon>
    </lineage>
</organism>
<evidence type="ECO:0008006" key="4">
    <source>
        <dbReference type="Google" id="ProtNLM"/>
    </source>
</evidence>
<protein>
    <recommendedName>
        <fullName evidence="4">NADH dehydrogenase 1 beta subcomplex subunit 2</fullName>
    </recommendedName>
</protein>
<feature type="transmembrane region" description="Helical" evidence="1">
    <location>
        <begin position="31"/>
        <end position="50"/>
    </location>
</feature>
<dbReference type="Proteomes" id="UP000294847">
    <property type="component" value="Chromosome 1"/>
</dbReference>
<dbReference type="VEuPathDB" id="FungiDB:M_BR32_EuGene_00093301"/>
<dbReference type="OMA" id="WIMLRIK"/>
<sequence length="68" mass="7545">MAGPTGGPIPPNAQQIGPGIFKARGPYRAPFIYRFAGTALSASMWFFLMYRAKKDGPVLLGWKHPWDH</sequence>